<dbReference type="AlphaFoldDB" id="A0A4Z0F738"/>
<gene>
    <name evidence="3" type="ORF">E4680_10845</name>
</gene>
<proteinExistence type="predicted"/>
<protein>
    <submittedName>
        <fullName evidence="3">DedA family protein</fullName>
    </submittedName>
</protein>
<feature type="domain" description="VTT" evidence="2">
    <location>
        <begin position="38"/>
        <end position="157"/>
    </location>
</feature>
<feature type="transmembrane region" description="Helical" evidence="1">
    <location>
        <begin position="172"/>
        <end position="189"/>
    </location>
</feature>
<keyword evidence="1" id="KW-0812">Transmembrane</keyword>
<feature type="transmembrane region" description="Helical" evidence="1">
    <location>
        <begin position="57"/>
        <end position="80"/>
    </location>
</feature>
<sequence length="190" mass="21232">MKLFTWLYDRMILAAAHRRAPWYLGAVSVAESSFFPIPPDVMLMPMVLARPQQAWRLATLTTVCSVLGGVLGYALGYFAVESVLPLIERAGYGAGWHQVQTLYLEWGIWIVFLAGFSPIPYKLFTIASGFMALPLIPFILASLVGRGGRFFLEAILVSRLGPRMQDSVRRSMEWIGWGLVATAILFYLIV</sequence>
<reference evidence="3 4" key="1">
    <citation type="journal article" date="2019" name="ISME J.">
        <title>Candidatus Macondimonas diazotrophica, a novel gammaproteobacterial genus dominating crude-oil-contaminated coastal sediments.</title>
        <authorList>
            <person name="Karthikeyan S."/>
            <person name="Konstantinidis K."/>
        </authorList>
    </citation>
    <scope>NUCLEOTIDE SEQUENCE [LARGE SCALE GENOMIC DNA]</scope>
    <source>
        <strain evidence="3 4">KTK01</strain>
    </source>
</reference>
<dbReference type="EMBL" id="SRIO01000015">
    <property type="protein sequence ID" value="TFZ81797.1"/>
    <property type="molecule type" value="Genomic_DNA"/>
</dbReference>
<evidence type="ECO:0000259" key="2">
    <source>
        <dbReference type="Pfam" id="PF09335"/>
    </source>
</evidence>
<dbReference type="OrthoDB" id="9810270at2"/>
<dbReference type="GO" id="GO:0005886">
    <property type="term" value="C:plasma membrane"/>
    <property type="evidence" value="ECO:0007669"/>
    <property type="project" value="UniProtKB-ARBA"/>
</dbReference>
<feature type="transmembrane region" description="Helical" evidence="1">
    <location>
        <begin position="101"/>
        <end position="119"/>
    </location>
</feature>
<name>A0A4Z0F738_9GAMM</name>
<evidence type="ECO:0000313" key="3">
    <source>
        <dbReference type="EMBL" id="TFZ81797.1"/>
    </source>
</evidence>
<dbReference type="Pfam" id="PF09335">
    <property type="entry name" value="VTT_dom"/>
    <property type="match status" value="1"/>
</dbReference>
<dbReference type="InterPro" id="IPR032816">
    <property type="entry name" value="VTT_dom"/>
</dbReference>
<dbReference type="PANTHER" id="PTHR42709:SF11">
    <property type="entry name" value="DEDA FAMILY PROTEIN"/>
    <property type="match status" value="1"/>
</dbReference>
<evidence type="ECO:0000256" key="1">
    <source>
        <dbReference type="SAM" id="Phobius"/>
    </source>
</evidence>
<feature type="transmembrane region" description="Helical" evidence="1">
    <location>
        <begin position="131"/>
        <end position="152"/>
    </location>
</feature>
<dbReference type="RefSeq" id="WP_135282435.1">
    <property type="nucleotide sequence ID" value="NZ_SRIO01000015.1"/>
</dbReference>
<dbReference type="Proteomes" id="UP000297890">
    <property type="component" value="Unassembled WGS sequence"/>
</dbReference>
<keyword evidence="4" id="KW-1185">Reference proteome</keyword>
<evidence type="ECO:0000313" key="4">
    <source>
        <dbReference type="Proteomes" id="UP000297890"/>
    </source>
</evidence>
<dbReference type="InterPro" id="IPR051311">
    <property type="entry name" value="DedA_domain"/>
</dbReference>
<keyword evidence="1" id="KW-0472">Membrane</keyword>
<dbReference type="PANTHER" id="PTHR42709">
    <property type="entry name" value="ALKALINE PHOSPHATASE LIKE PROTEIN"/>
    <property type="match status" value="1"/>
</dbReference>
<accession>A0A4Z0F738</accession>
<keyword evidence="1" id="KW-1133">Transmembrane helix</keyword>
<organism evidence="3 4">
    <name type="scientific">Candidatus Macondimonas diazotrophica</name>
    <dbReference type="NCBI Taxonomy" id="2305248"/>
    <lineage>
        <taxon>Bacteria</taxon>
        <taxon>Pseudomonadati</taxon>
        <taxon>Pseudomonadota</taxon>
        <taxon>Gammaproteobacteria</taxon>
        <taxon>Chromatiales</taxon>
        <taxon>Ectothiorhodospiraceae</taxon>
        <taxon>Candidatus Macondimonas</taxon>
    </lineage>
</organism>
<comment type="caution">
    <text evidence="3">The sequence shown here is derived from an EMBL/GenBank/DDBJ whole genome shotgun (WGS) entry which is preliminary data.</text>
</comment>